<feature type="transmembrane region" description="Helical" evidence="8">
    <location>
        <begin position="427"/>
        <end position="446"/>
    </location>
</feature>
<protein>
    <recommendedName>
        <fullName evidence="9">Glycosyltransferase RgtA/B/C/D-like domain-containing protein</fullName>
    </recommendedName>
</protein>
<feature type="transmembrane region" description="Helical" evidence="8">
    <location>
        <begin position="101"/>
        <end position="121"/>
    </location>
</feature>
<sequence>MSNTNNPIAKAGAEASVSSSSVKKSYLFYLMLLAAILFFFKLGSFSLYDAAETTYGEFVKNMLRYGDYLTLRFNGAIIFDKPPLYYWSVALLSRSIGFNEWAMRLPAAACGLTTVAVTYLFGRKLFSSERAGFFAGLVTMTAFQFMVLSRIAELDVVLTFFVTLALYCFYAGYSSHKKWWFTLSYFPMALAFLIKGALGIALPAGTIFLFLLMKKELAKVKELKLPAGLLIFALIGLPWYAIELFRHGKPFLDFTVGFLFLSRFQGVVAGHTGPWYYYFLAIILGFAPWSPFLPYAFWRTARNWRSDSSLLCLSLIVPTFIVFSAATTKLPTYILPLYPFLGLMVGKLFDDSLKEAESMKIGMIVSYLLLFVVVLMLIAGFVMAGNINYPEQYKSFLPLLYLLTAVLTGTSFLAVVIYFAGKKRLSVYVLAAMVFAIMFILTLMVLPRVEEFKGAKPLGKEIDRNFQPGQKIAAFGTGNRPGIVFYSPRTVAFLNNKTEVWEFINGRQGYLFLSMAEYEKIRFNLPEYVKILGIKGDLLVLQCQNQN</sequence>
<evidence type="ECO:0000313" key="10">
    <source>
        <dbReference type="EMBL" id="OGC28845.1"/>
    </source>
</evidence>
<proteinExistence type="predicted"/>
<feature type="transmembrane region" description="Helical" evidence="8">
    <location>
        <begin position="275"/>
        <end position="298"/>
    </location>
</feature>
<dbReference type="EMBL" id="MEUG01000001">
    <property type="protein sequence ID" value="OGC28845.1"/>
    <property type="molecule type" value="Genomic_DNA"/>
</dbReference>
<dbReference type="Pfam" id="PF13231">
    <property type="entry name" value="PMT_2"/>
    <property type="match status" value="1"/>
</dbReference>
<dbReference type="InterPro" id="IPR038731">
    <property type="entry name" value="RgtA/B/C-like"/>
</dbReference>
<dbReference type="PANTHER" id="PTHR33908:SF3">
    <property type="entry name" value="UNDECAPRENYL PHOSPHATE-ALPHA-4-AMINO-4-DEOXY-L-ARABINOSE ARABINOSYL TRANSFERASE"/>
    <property type="match status" value="1"/>
</dbReference>
<keyword evidence="3" id="KW-0328">Glycosyltransferase</keyword>
<evidence type="ECO:0000259" key="9">
    <source>
        <dbReference type="Pfam" id="PF13231"/>
    </source>
</evidence>
<dbReference type="Proteomes" id="UP000178602">
    <property type="component" value="Unassembled WGS sequence"/>
</dbReference>
<feature type="domain" description="Glycosyltransferase RgtA/B/C/D-like" evidence="9">
    <location>
        <begin position="80"/>
        <end position="238"/>
    </location>
</feature>
<dbReference type="GO" id="GO:0016763">
    <property type="term" value="F:pentosyltransferase activity"/>
    <property type="evidence" value="ECO:0007669"/>
    <property type="project" value="TreeGrafter"/>
</dbReference>
<keyword evidence="7 8" id="KW-0472">Membrane</keyword>
<dbReference type="PANTHER" id="PTHR33908">
    <property type="entry name" value="MANNOSYLTRANSFERASE YKCB-RELATED"/>
    <property type="match status" value="1"/>
</dbReference>
<feature type="transmembrane region" description="Helical" evidence="8">
    <location>
        <begin position="26"/>
        <end position="48"/>
    </location>
</feature>
<feature type="transmembrane region" description="Helical" evidence="8">
    <location>
        <begin position="225"/>
        <end position="242"/>
    </location>
</feature>
<feature type="transmembrane region" description="Helical" evidence="8">
    <location>
        <begin position="399"/>
        <end position="420"/>
    </location>
</feature>
<dbReference type="AlphaFoldDB" id="A0A1F4T807"/>
<evidence type="ECO:0000256" key="7">
    <source>
        <dbReference type="ARBA" id="ARBA00023136"/>
    </source>
</evidence>
<feature type="transmembrane region" description="Helical" evidence="8">
    <location>
        <begin position="361"/>
        <end position="387"/>
    </location>
</feature>
<evidence type="ECO:0000256" key="8">
    <source>
        <dbReference type="SAM" id="Phobius"/>
    </source>
</evidence>
<dbReference type="InterPro" id="IPR050297">
    <property type="entry name" value="LipidA_mod_glycosyltrf_83"/>
</dbReference>
<evidence type="ECO:0000256" key="3">
    <source>
        <dbReference type="ARBA" id="ARBA00022676"/>
    </source>
</evidence>
<dbReference type="GO" id="GO:0005886">
    <property type="term" value="C:plasma membrane"/>
    <property type="evidence" value="ECO:0007669"/>
    <property type="project" value="UniProtKB-SubCell"/>
</dbReference>
<name>A0A1F4T807_UNCSA</name>
<dbReference type="GO" id="GO:0009103">
    <property type="term" value="P:lipopolysaccharide biosynthetic process"/>
    <property type="evidence" value="ECO:0007669"/>
    <property type="project" value="UniProtKB-ARBA"/>
</dbReference>
<evidence type="ECO:0000256" key="5">
    <source>
        <dbReference type="ARBA" id="ARBA00022692"/>
    </source>
</evidence>
<keyword evidence="5 8" id="KW-0812">Transmembrane</keyword>
<accession>A0A1F4T807</accession>
<feature type="transmembrane region" description="Helical" evidence="8">
    <location>
        <begin position="185"/>
        <end position="213"/>
    </location>
</feature>
<reference evidence="10 11" key="1">
    <citation type="journal article" date="2016" name="Nat. Commun.">
        <title>Thousands of microbial genomes shed light on interconnected biogeochemical processes in an aquifer system.</title>
        <authorList>
            <person name="Anantharaman K."/>
            <person name="Brown C.T."/>
            <person name="Hug L.A."/>
            <person name="Sharon I."/>
            <person name="Castelle C.J."/>
            <person name="Probst A.J."/>
            <person name="Thomas B.C."/>
            <person name="Singh A."/>
            <person name="Wilkins M.J."/>
            <person name="Karaoz U."/>
            <person name="Brodie E.L."/>
            <person name="Williams K.H."/>
            <person name="Hubbard S.S."/>
            <person name="Banfield J.F."/>
        </authorList>
    </citation>
    <scope>NUCLEOTIDE SEQUENCE [LARGE SCALE GENOMIC DNA]</scope>
</reference>
<evidence type="ECO:0000256" key="6">
    <source>
        <dbReference type="ARBA" id="ARBA00022989"/>
    </source>
</evidence>
<keyword evidence="4" id="KW-0808">Transferase</keyword>
<evidence type="ECO:0000256" key="4">
    <source>
        <dbReference type="ARBA" id="ARBA00022679"/>
    </source>
</evidence>
<evidence type="ECO:0000256" key="1">
    <source>
        <dbReference type="ARBA" id="ARBA00004651"/>
    </source>
</evidence>
<keyword evidence="6 8" id="KW-1133">Transmembrane helix</keyword>
<feature type="transmembrane region" description="Helical" evidence="8">
    <location>
        <begin position="333"/>
        <end position="349"/>
    </location>
</feature>
<feature type="transmembrane region" description="Helical" evidence="8">
    <location>
        <begin position="157"/>
        <end position="173"/>
    </location>
</feature>
<feature type="transmembrane region" description="Helical" evidence="8">
    <location>
        <begin position="133"/>
        <end position="151"/>
    </location>
</feature>
<comment type="caution">
    <text evidence="10">The sequence shown here is derived from an EMBL/GenBank/DDBJ whole genome shotgun (WGS) entry which is preliminary data.</text>
</comment>
<evidence type="ECO:0000256" key="2">
    <source>
        <dbReference type="ARBA" id="ARBA00022475"/>
    </source>
</evidence>
<gene>
    <name evidence="10" type="ORF">A3K49_07870</name>
</gene>
<dbReference type="GO" id="GO:0010041">
    <property type="term" value="P:response to iron(III) ion"/>
    <property type="evidence" value="ECO:0007669"/>
    <property type="project" value="TreeGrafter"/>
</dbReference>
<evidence type="ECO:0000313" key="11">
    <source>
        <dbReference type="Proteomes" id="UP000178602"/>
    </source>
</evidence>
<organism evidence="10 11">
    <name type="scientific">candidate division WOR-1 bacterium RIFOXYC12_FULL_54_18</name>
    <dbReference type="NCBI Taxonomy" id="1802584"/>
    <lineage>
        <taxon>Bacteria</taxon>
        <taxon>Bacillati</taxon>
        <taxon>Saganbacteria</taxon>
    </lineage>
</organism>
<feature type="transmembrane region" description="Helical" evidence="8">
    <location>
        <begin position="310"/>
        <end position="327"/>
    </location>
</feature>
<keyword evidence="2" id="KW-1003">Cell membrane</keyword>
<comment type="subcellular location">
    <subcellularLocation>
        <location evidence="1">Cell membrane</location>
        <topology evidence="1">Multi-pass membrane protein</topology>
    </subcellularLocation>
</comment>